<protein>
    <submittedName>
        <fullName evidence="1">Uncharacterized protein</fullName>
    </submittedName>
</protein>
<dbReference type="EMBL" id="JARPTC010000007">
    <property type="protein sequence ID" value="MDO7786750.1"/>
    <property type="molecule type" value="Genomic_DNA"/>
</dbReference>
<comment type="caution">
    <text evidence="1">The sequence shown here is derived from an EMBL/GenBank/DDBJ whole genome shotgun (WGS) entry which is preliminary data.</text>
</comment>
<evidence type="ECO:0000313" key="1">
    <source>
        <dbReference type="EMBL" id="MDO7786750.1"/>
    </source>
</evidence>
<name>A0AAW7ZD87_9FIRM</name>
<dbReference type="AlphaFoldDB" id="A0AAW7ZD87"/>
<reference evidence="1" key="1">
    <citation type="journal article" date="2023" name="J. Hazard. Mater.">
        <title>Anaerobic biodegradation of pyrene and benzo[a]pyrene by a new sulfate-reducing Desulforamulus aquiferis strain DSA.</title>
        <authorList>
            <person name="Zhang Z."/>
            <person name="Sun J."/>
            <person name="Gong X."/>
            <person name="Wang C."/>
            <person name="Wang H."/>
        </authorList>
    </citation>
    <scope>NUCLEOTIDE SEQUENCE</scope>
    <source>
        <strain evidence="1">DSA</strain>
    </source>
</reference>
<proteinExistence type="predicted"/>
<keyword evidence="2" id="KW-1185">Reference proteome</keyword>
<dbReference type="RefSeq" id="WP_304541844.1">
    <property type="nucleotide sequence ID" value="NZ_JARPTC010000007.1"/>
</dbReference>
<dbReference type="Proteomes" id="UP001172911">
    <property type="component" value="Unassembled WGS sequence"/>
</dbReference>
<gene>
    <name evidence="1" type="ORF">P6N53_05880</name>
</gene>
<reference evidence="1" key="2">
    <citation type="submission" date="2023-03" db="EMBL/GenBank/DDBJ databases">
        <authorList>
            <person name="Zhang Z."/>
        </authorList>
    </citation>
    <scope>NUCLEOTIDE SEQUENCE</scope>
    <source>
        <strain evidence="1">DSA</strain>
    </source>
</reference>
<sequence length="63" mass="7341">MTYACKDCGFLFYRVGEVKECPSCEKNHIRSATQEETQRLQTLLARGKPTLLVEEDKPYEETR</sequence>
<evidence type="ECO:0000313" key="2">
    <source>
        <dbReference type="Proteomes" id="UP001172911"/>
    </source>
</evidence>
<organism evidence="1 2">
    <name type="scientific">Desulforamulus aquiferis</name>
    <dbReference type="NCBI Taxonomy" id="1397668"/>
    <lineage>
        <taxon>Bacteria</taxon>
        <taxon>Bacillati</taxon>
        <taxon>Bacillota</taxon>
        <taxon>Clostridia</taxon>
        <taxon>Eubacteriales</taxon>
        <taxon>Peptococcaceae</taxon>
        <taxon>Desulforamulus</taxon>
    </lineage>
</organism>
<accession>A0AAW7ZD87</accession>